<organism evidence="1 2">
    <name type="scientific">Sphaerobolus stellatus (strain SS14)</name>
    <dbReference type="NCBI Taxonomy" id="990650"/>
    <lineage>
        <taxon>Eukaryota</taxon>
        <taxon>Fungi</taxon>
        <taxon>Dikarya</taxon>
        <taxon>Basidiomycota</taxon>
        <taxon>Agaricomycotina</taxon>
        <taxon>Agaricomycetes</taxon>
        <taxon>Phallomycetidae</taxon>
        <taxon>Geastrales</taxon>
        <taxon>Sphaerobolaceae</taxon>
        <taxon>Sphaerobolus</taxon>
    </lineage>
</organism>
<keyword evidence="2" id="KW-1185">Reference proteome</keyword>
<feature type="non-terminal residue" evidence="1">
    <location>
        <position position="1"/>
    </location>
</feature>
<protein>
    <submittedName>
        <fullName evidence="1">Uncharacterized protein</fullName>
    </submittedName>
</protein>
<dbReference type="AlphaFoldDB" id="A0A0C9V000"/>
<dbReference type="EMBL" id="KN837251">
    <property type="protein sequence ID" value="KIJ30941.1"/>
    <property type="molecule type" value="Genomic_DNA"/>
</dbReference>
<proteinExistence type="predicted"/>
<feature type="non-terminal residue" evidence="1">
    <location>
        <position position="94"/>
    </location>
</feature>
<dbReference type="Proteomes" id="UP000054279">
    <property type="component" value="Unassembled WGS sequence"/>
</dbReference>
<accession>A0A0C9V000</accession>
<evidence type="ECO:0000313" key="1">
    <source>
        <dbReference type="EMBL" id="KIJ30941.1"/>
    </source>
</evidence>
<evidence type="ECO:0000313" key="2">
    <source>
        <dbReference type="Proteomes" id="UP000054279"/>
    </source>
</evidence>
<name>A0A0C9V000_SPHS4</name>
<reference evidence="1 2" key="1">
    <citation type="submission" date="2014-06" db="EMBL/GenBank/DDBJ databases">
        <title>Evolutionary Origins and Diversification of the Mycorrhizal Mutualists.</title>
        <authorList>
            <consortium name="DOE Joint Genome Institute"/>
            <consortium name="Mycorrhizal Genomics Consortium"/>
            <person name="Kohler A."/>
            <person name="Kuo A."/>
            <person name="Nagy L.G."/>
            <person name="Floudas D."/>
            <person name="Copeland A."/>
            <person name="Barry K.W."/>
            <person name="Cichocki N."/>
            <person name="Veneault-Fourrey C."/>
            <person name="LaButti K."/>
            <person name="Lindquist E.A."/>
            <person name="Lipzen A."/>
            <person name="Lundell T."/>
            <person name="Morin E."/>
            <person name="Murat C."/>
            <person name="Riley R."/>
            <person name="Ohm R."/>
            <person name="Sun H."/>
            <person name="Tunlid A."/>
            <person name="Henrissat B."/>
            <person name="Grigoriev I.V."/>
            <person name="Hibbett D.S."/>
            <person name="Martin F."/>
        </authorList>
    </citation>
    <scope>NUCLEOTIDE SEQUENCE [LARGE SCALE GENOMIC DNA]</scope>
    <source>
        <strain evidence="1 2">SS14</strain>
    </source>
</reference>
<dbReference type="HOGENOM" id="CLU_097628_2_0_1"/>
<dbReference type="OrthoDB" id="3262237at2759"/>
<gene>
    <name evidence="1" type="ORF">M422DRAFT_90002</name>
</gene>
<sequence length="94" mass="10305">SLWTQFQDLLGAATPSSVGAYIGSGHVIKSLGSILLQIDVDRIATKITFKILNSHGIFEVLLGKLWLATTRAVHNYNDDTLIFKIGMHNITIPN</sequence>